<comment type="caution">
    <text evidence="1">The sequence shown here is derived from an EMBL/GenBank/DDBJ whole genome shotgun (WGS) entry which is preliminary data.</text>
</comment>
<protein>
    <submittedName>
        <fullName evidence="1">Phage baseplate protein</fullName>
    </submittedName>
</protein>
<dbReference type="Proteomes" id="UP000093523">
    <property type="component" value="Unassembled WGS sequence"/>
</dbReference>
<dbReference type="AlphaFoldDB" id="A0A1B9NZX3"/>
<dbReference type="OrthoDB" id="9802846at2"/>
<name>A0A1B9NZX3_ALILO</name>
<dbReference type="RefSeq" id="WP_023603408.1">
    <property type="nucleotide sequence ID" value="NZ_CAWMPN010000008.1"/>
</dbReference>
<dbReference type="SUPFAM" id="SSF160719">
    <property type="entry name" value="gpW/gp25-like"/>
    <property type="match status" value="1"/>
</dbReference>
<organism evidence="1 2">
    <name type="scientific">Aliivibrio logei</name>
    <name type="common">Vibrio logei</name>
    <dbReference type="NCBI Taxonomy" id="688"/>
    <lineage>
        <taxon>Bacteria</taxon>
        <taxon>Pseudomonadati</taxon>
        <taxon>Pseudomonadota</taxon>
        <taxon>Gammaproteobacteria</taxon>
        <taxon>Vibrionales</taxon>
        <taxon>Vibrionaceae</taxon>
        <taxon>Aliivibrio</taxon>
    </lineage>
</organism>
<proteinExistence type="predicted"/>
<dbReference type="STRING" id="688.A6E04_06935"/>
<gene>
    <name evidence="1" type="ORF">A6E04_06935</name>
</gene>
<dbReference type="EMBL" id="MAJU01000008">
    <property type="protein sequence ID" value="OCH21595.1"/>
    <property type="molecule type" value="Genomic_DNA"/>
</dbReference>
<accession>A0A1B9NZX3</accession>
<sequence>MIGIDPKTGKTVTGFEALKRRFIRILTTEISSRVKRRKVGNPALRCLGKLQTPQTTLIIQNLTLSAFTQHQNGLSEFKATQCIAQPTATGYSIKVIGKWKGNQLKLEGEL</sequence>
<evidence type="ECO:0000313" key="1">
    <source>
        <dbReference type="EMBL" id="OCH21595.1"/>
    </source>
</evidence>
<reference evidence="1 2" key="1">
    <citation type="submission" date="2016-06" db="EMBL/GenBank/DDBJ databases">
        <authorList>
            <person name="Kjaerup R.B."/>
            <person name="Dalgaard T.S."/>
            <person name="Juul-Madsen H.R."/>
        </authorList>
    </citation>
    <scope>NUCLEOTIDE SEQUENCE [LARGE SCALE GENOMIC DNA]</scope>
    <source>
        <strain evidence="1 2">1S159</strain>
    </source>
</reference>
<evidence type="ECO:0000313" key="2">
    <source>
        <dbReference type="Proteomes" id="UP000093523"/>
    </source>
</evidence>